<evidence type="ECO:0000313" key="2">
    <source>
        <dbReference type="EMBL" id="CDG50912.1"/>
    </source>
</evidence>
<keyword evidence="2" id="KW-0255">Endonuclease</keyword>
<dbReference type="EMBL" id="HG423147">
    <property type="protein sequence ID" value="CDG50912.1"/>
    <property type="molecule type" value="Genomic_DNA"/>
</dbReference>
<geneLocation type="mitochondrion" evidence="2"/>
<dbReference type="PANTHER" id="PTHR36181:SF3">
    <property type="entry name" value="INTRON-ENCODED DNA ENDONUCLEASE AI5 BETA"/>
    <property type="match status" value="1"/>
</dbReference>
<dbReference type="EMBL" id="HG423148">
    <property type="protein sequence ID" value="CDG50926.1"/>
    <property type="molecule type" value="Genomic_DNA"/>
</dbReference>
<reference evidence="2" key="1">
    <citation type="submission" date="2013-07" db="EMBL/GenBank/DDBJ databases">
        <title>Sea anemones possess a surprisingly dynamic mitogenome structure due to intron ribozymes, insertion elements and rare heteroplasmic haplotypes.</title>
        <authorList>
            <person name="Emblem A."/>
            <person name="Okkenhaug S."/>
            <person name="Weiss E.S."/>
            <person name="Denver D.R."/>
            <person name="Karlsen B.O."/>
            <person name="Moum T."/>
            <person name="Johansen S.D."/>
        </authorList>
    </citation>
    <scope>NUCLEOTIDE SEQUENCE</scope>
    <source>
        <strain evidence="2">NOR1</strain>
        <strain evidence="3">US1</strain>
    </source>
</reference>
<dbReference type="RefSeq" id="YP_010133404.1">
    <property type="nucleotide sequence ID" value="NC_056771.1"/>
</dbReference>
<gene>
    <name evidence="2" type="primary">heg</name>
</gene>
<protein>
    <submittedName>
        <fullName evidence="2">Homing endonuclease</fullName>
    </submittedName>
</protein>
<dbReference type="PANTHER" id="PTHR36181">
    <property type="entry name" value="INTRON-ENCODED ENDONUCLEASE AI3-RELATED"/>
    <property type="match status" value="1"/>
</dbReference>
<dbReference type="GO" id="GO:0005739">
    <property type="term" value="C:mitochondrion"/>
    <property type="evidence" value="ECO:0007669"/>
    <property type="project" value="UniProtKB-ARBA"/>
</dbReference>
<dbReference type="Pfam" id="PF00961">
    <property type="entry name" value="LAGLIDADG_1"/>
    <property type="match status" value="1"/>
</dbReference>
<dbReference type="InterPro" id="IPR027434">
    <property type="entry name" value="Homing_endonucl"/>
</dbReference>
<dbReference type="InterPro" id="IPR004860">
    <property type="entry name" value="LAGLIDADG_dom"/>
</dbReference>
<feature type="domain" description="Homing endonuclease LAGLIDADG" evidence="1">
    <location>
        <begin position="103"/>
        <end position="198"/>
    </location>
</feature>
<accession>T2L198</accession>
<dbReference type="GeneID" id="67122625"/>
<name>T2L198_EXADI</name>
<proteinExistence type="predicted"/>
<dbReference type="SUPFAM" id="SSF55608">
    <property type="entry name" value="Homing endonucleases"/>
    <property type="match status" value="2"/>
</dbReference>
<dbReference type="GO" id="GO:0004519">
    <property type="term" value="F:endonuclease activity"/>
    <property type="evidence" value="ECO:0007669"/>
    <property type="project" value="UniProtKB-KW"/>
</dbReference>
<sequence>MFTTTTQVLRSSETACERCWQWLIGLIEAKSCLNVARKSYNIERLSLSISCSLRNIQVLYYIKGLLGLGHVKLLTIPKYYVANKKLLINIFPLKCSSKGARFAGLVEGNGVFLVSFYHNSKTFQKKNVSLSLIISQVKGVVLGPFLERFGGKVRKNDKGNTFKWKIQEKEDLIRAMYPFKKYSLRSKKWVGFLKWCKALESINYKSGLRYSPNHGESFGRNTLNNKVFQTH</sequence>
<keyword evidence="2" id="KW-0496">Mitochondrion</keyword>
<evidence type="ECO:0000259" key="1">
    <source>
        <dbReference type="Pfam" id="PF00961"/>
    </source>
</evidence>
<dbReference type="Gene3D" id="3.10.28.10">
    <property type="entry name" value="Homing endonucleases"/>
    <property type="match status" value="2"/>
</dbReference>
<keyword evidence="2" id="KW-0378">Hydrolase</keyword>
<dbReference type="AlphaFoldDB" id="T2L198"/>
<evidence type="ECO:0000313" key="3">
    <source>
        <dbReference type="EMBL" id="CDG50926.1"/>
    </source>
</evidence>
<keyword evidence="2" id="KW-0540">Nuclease</keyword>
<dbReference type="CTD" id="13435750"/>
<organism evidence="2">
    <name type="scientific">Exaiptasia diaphana</name>
    <name type="common">Tropical sea anemone</name>
    <name type="synonym">Aiptasia pulchella</name>
    <dbReference type="NCBI Taxonomy" id="2652724"/>
    <lineage>
        <taxon>Eukaryota</taxon>
        <taxon>Metazoa</taxon>
        <taxon>Cnidaria</taxon>
        <taxon>Anthozoa</taxon>
        <taxon>Hexacorallia</taxon>
        <taxon>Actiniaria</taxon>
        <taxon>Aiptasiidae</taxon>
        <taxon>Exaiptasia</taxon>
    </lineage>
</organism>
<dbReference type="InterPro" id="IPR051289">
    <property type="entry name" value="LAGLIDADG_Endonuclease"/>
</dbReference>